<evidence type="ECO:0000259" key="3">
    <source>
        <dbReference type="Pfam" id="PF00125"/>
    </source>
</evidence>
<reference evidence="4" key="2">
    <citation type="submission" date="2025-08" db="UniProtKB">
        <authorList>
            <consortium name="Ensembl"/>
        </authorList>
    </citation>
    <scope>IDENTIFICATION</scope>
</reference>
<comment type="similarity">
    <text evidence="1">Belongs to the histone H2B family.</text>
</comment>
<reference evidence="5" key="1">
    <citation type="submission" date="2011-03" db="EMBL/GenBank/DDBJ databases">
        <title>Version 3 of the genome sequence of Otolemur garnettii (Bushbaby).</title>
        <authorList>
            <consortium name="The Broad Institute Genome Sequencing Platform"/>
            <person name="Di Palma F."/>
            <person name="Johnson J."/>
            <person name="Lander E.S."/>
            <person name="Lindblad-Toh K."/>
            <person name="Jaffe D.B."/>
            <person name="Gnerre S."/>
            <person name="MacCallum I."/>
            <person name="Przybylski D."/>
            <person name="Ribeiro F.J."/>
            <person name="Burton J.N."/>
            <person name="Walker B.J."/>
            <person name="Sharpe T."/>
            <person name="Hall G."/>
        </authorList>
    </citation>
    <scope>NUCLEOTIDE SEQUENCE [LARGE SCALE GENOMIC DNA]</scope>
</reference>
<dbReference type="Pfam" id="PF00125">
    <property type="entry name" value="Histone"/>
    <property type="match status" value="1"/>
</dbReference>
<keyword evidence="5" id="KW-1185">Reference proteome</keyword>
<dbReference type="AlphaFoldDB" id="H0XR91"/>
<dbReference type="GO" id="GO:0003677">
    <property type="term" value="F:DNA binding"/>
    <property type="evidence" value="ECO:0007669"/>
    <property type="project" value="InterPro"/>
</dbReference>
<sequence length="169" mass="18839">TWRVEKERPPNPQTQRPLLSLSLEAVYAMAEPSCDMWSGAACPGAKEPQEAESSMTQKKQPGRRSRRSSRKGASFATYFPRILKRVHEGLSLSVLAISILDSFVRDIFEQIAQEAGSLARYRKCSTITPRDLETALRLMLPGDIGTYAVSVGNKAISRYALSNMDKMEK</sequence>
<dbReference type="Gene3D" id="1.10.20.10">
    <property type="entry name" value="Histone, subunit A"/>
    <property type="match status" value="1"/>
</dbReference>
<organism evidence="4 5">
    <name type="scientific">Otolemur garnettii</name>
    <name type="common">Small-eared galago</name>
    <name type="synonym">Garnett's greater bushbaby</name>
    <dbReference type="NCBI Taxonomy" id="30611"/>
    <lineage>
        <taxon>Eukaryota</taxon>
        <taxon>Metazoa</taxon>
        <taxon>Chordata</taxon>
        <taxon>Craniata</taxon>
        <taxon>Vertebrata</taxon>
        <taxon>Euteleostomi</taxon>
        <taxon>Mammalia</taxon>
        <taxon>Eutheria</taxon>
        <taxon>Euarchontoglires</taxon>
        <taxon>Primates</taxon>
        <taxon>Strepsirrhini</taxon>
        <taxon>Lorisiformes</taxon>
        <taxon>Galagidae</taxon>
        <taxon>Otolemur</taxon>
    </lineage>
</organism>
<proteinExistence type="inferred from homology"/>
<dbReference type="GO" id="GO:0000786">
    <property type="term" value="C:nucleosome"/>
    <property type="evidence" value="ECO:0007669"/>
    <property type="project" value="InterPro"/>
</dbReference>
<dbReference type="HOGENOM" id="CLU_075666_3_0_1"/>
<dbReference type="PANTHER" id="PTHR23428">
    <property type="entry name" value="HISTONE H2B"/>
    <property type="match status" value="1"/>
</dbReference>
<dbReference type="SUPFAM" id="SSF47113">
    <property type="entry name" value="Histone-fold"/>
    <property type="match status" value="1"/>
</dbReference>
<dbReference type="STRING" id="30611.ENSOGAP00000018633"/>
<protein>
    <recommendedName>
        <fullName evidence="3">Core Histone H2A/H2B/H3 domain-containing protein</fullName>
    </recommendedName>
</protein>
<evidence type="ECO:0000313" key="5">
    <source>
        <dbReference type="Proteomes" id="UP000005225"/>
    </source>
</evidence>
<evidence type="ECO:0000256" key="1">
    <source>
        <dbReference type="ARBA" id="ARBA00006846"/>
    </source>
</evidence>
<dbReference type="GO" id="GO:0030527">
    <property type="term" value="F:structural constituent of chromatin"/>
    <property type="evidence" value="ECO:0007669"/>
    <property type="project" value="InterPro"/>
</dbReference>
<dbReference type="GO" id="GO:0046982">
    <property type="term" value="F:protein heterodimerization activity"/>
    <property type="evidence" value="ECO:0007669"/>
    <property type="project" value="InterPro"/>
</dbReference>
<dbReference type="InterPro" id="IPR000558">
    <property type="entry name" value="Histone_H2B"/>
</dbReference>
<dbReference type="Ensembl" id="ENSOGAT00000024975.1">
    <property type="protein sequence ID" value="ENSOGAP00000018633.1"/>
    <property type="gene ID" value="ENSOGAG00000034552.1"/>
</dbReference>
<dbReference type="Proteomes" id="UP000005225">
    <property type="component" value="Unassembled WGS sequence"/>
</dbReference>
<dbReference type="OMA" id="VIRYNTR"/>
<feature type="compositionally biased region" description="Basic residues" evidence="2">
    <location>
        <begin position="60"/>
        <end position="70"/>
    </location>
</feature>
<feature type="region of interest" description="Disordered" evidence="2">
    <location>
        <begin position="38"/>
        <end position="72"/>
    </location>
</feature>
<dbReference type="eggNOG" id="KOG1744">
    <property type="taxonomic scope" value="Eukaryota"/>
</dbReference>
<reference evidence="4" key="3">
    <citation type="submission" date="2025-09" db="UniProtKB">
        <authorList>
            <consortium name="Ensembl"/>
        </authorList>
    </citation>
    <scope>IDENTIFICATION</scope>
</reference>
<dbReference type="PRINTS" id="PR00621">
    <property type="entry name" value="HISTONEH2B"/>
</dbReference>
<dbReference type="EMBL" id="AAQR03179663">
    <property type="status" value="NOT_ANNOTATED_CDS"/>
    <property type="molecule type" value="Genomic_DNA"/>
</dbReference>
<dbReference type="InParanoid" id="H0XR91"/>
<dbReference type="CDD" id="cd22910">
    <property type="entry name" value="HFD_H2B"/>
    <property type="match status" value="1"/>
</dbReference>
<evidence type="ECO:0000313" key="4">
    <source>
        <dbReference type="Ensembl" id="ENSOGAP00000018633.1"/>
    </source>
</evidence>
<evidence type="ECO:0000256" key="2">
    <source>
        <dbReference type="SAM" id="MobiDB-lite"/>
    </source>
</evidence>
<dbReference type="SMART" id="SM00427">
    <property type="entry name" value="H2B"/>
    <property type="match status" value="1"/>
</dbReference>
<accession>H0XR91</accession>
<dbReference type="GeneTree" id="ENSGT01150000287005"/>
<feature type="domain" description="Core Histone H2A/H2B/H3" evidence="3">
    <location>
        <begin position="58"/>
        <end position="138"/>
    </location>
</feature>
<name>H0XR91_OTOGA</name>
<dbReference type="InterPro" id="IPR007125">
    <property type="entry name" value="H2A/H2B/H3"/>
</dbReference>
<dbReference type="InterPro" id="IPR009072">
    <property type="entry name" value="Histone-fold"/>
</dbReference>